<accession>V2Y233</accession>
<reference evidence="7 8" key="1">
    <citation type="submission" date="2013-06" db="EMBL/GenBank/DDBJ databases">
        <authorList>
            <person name="Weinstock G."/>
            <person name="Sodergren E."/>
            <person name="Clifton S."/>
            <person name="Fulton L."/>
            <person name="Fulton B."/>
            <person name="Courtney L."/>
            <person name="Fronick C."/>
            <person name="Harrison M."/>
            <person name="Strong C."/>
            <person name="Farmer C."/>
            <person name="Delahaunty K."/>
            <person name="Markovic C."/>
            <person name="Hall O."/>
            <person name="Minx P."/>
            <person name="Tomlinson C."/>
            <person name="Mitreva M."/>
            <person name="Nelson J."/>
            <person name="Hou S."/>
            <person name="Wollam A."/>
            <person name="Pepin K.H."/>
            <person name="Johnson M."/>
            <person name="Bhonagiri V."/>
            <person name="Nash W.E."/>
            <person name="Warren W."/>
            <person name="Chinwalla A."/>
            <person name="Mardis E.R."/>
            <person name="Wilson R.K."/>
        </authorList>
    </citation>
    <scope>NUCLEOTIDE SEQUENCE [LARGE SCALE GENOMIC DNA]</scope>
    <source>
        <strain evidence="7 8">ATCC 51271</strain>
    </source>
</reference>
<dbReference type="GO" id="GO:0012505">
    <property type="term" value="C:endomembrane system"/>
    <property type="evidence" value="ECO:0007669"/>
    <property type="project" value="UniProtKB-SubCell"/>
</dbReference>
<evidence type="ECO:0000256" key="1">
    <source>
        <dbReference type="ARBA" id="ARBA00004127"/>
    </source>
</evidence>
<comment type="subcellular location">
    <subcellularLocation>
        <location evidence="1">Endomembrane system</location>
        <topology evidence="1">Multi-pass membrane protein</topology>
    </subcellularLocation>
    <subcellularLocation>
        <location evidence="2">Endoplasmic reticulum membrane</location>
    </subcellularLocation>
</comment>
<dbReference type="PANTHER" id="PTHR13416:SF2">
    <property type="entry name" value="TRANSMEMBRANE PROTEIN 43"/>
    <property type="match status" value="1"/>
</dbReference>
<keyword evidence="3" id="KW-0812">Transmembrane</keyword>
<evidence type="ECO:0000256" key="3">
    <source>
        <dbReference type="ARBA" id="ARBA00022692"/>
    </source>
</evidence>
<dbReference type="EMBL" id="ACIL03000016">
    <property type="protein sequence ID" value="ESL02122.1"/>
    <property type="molecule type" value="Genomic_DNA"/>
</dbReference>
<dbReference type="HOGENOM" id="CLU_857102_0_0_9"/>
<evidence type="ECO:0000256" key="5">
    <source>
        <dbReference type="ARBA" id="ARBA00022989"/>
    </source>
</evidence>
<organism evidence="7 8">
    <name type="scientific">Catonella morbi ATCC 51271</name>
    <dbReference type="NCBI Taxonomy" id="592026"/>
    <lineage>
        <taxon>Bacteria</taxon>
        <taxon>Bacillati</taxon>
        <taxon>Bacillota</taxon>
        <taxon>Clostridia</taxon>
        <taxon>Lachnospirales</taxon>
        <taxon>Lachnospiraceae</taxon>
        <taxon>Catonella</taxon>
    </lineage>
</organism>
<evidence type="ECO:0000256" key="2">
    <source>
        <dbReference type="ARBA" id="ARBA00004586"/>
    </source>
</evidence>
<dbReference type="GO" id="GO:0006629">
    <property type="term" value="P:lipid metabolic process"/>
    <property type="evidence" value="ECO:0007669"/>
    <property type="project" value="TreeGrafter"/>
</dbReference>
<dbReference type="Proteomes" id="UP000018227">
    <property type="component" value="Unassembled WGS sequence"/>
</dbReference>
<keyword evidence="8" id="KW-1185">Reference proteome</keyword>
<dbReference type="AlphaFoldDB" id="V2Y233"/>
<evidence type="ECO:0000256" key="6">
    <source>
        <dbReference type="ARBA" id="ARBA00023136"/>
    </source>
</evidence>
<comment type="caution">
    <text evidence="7">The sequence shown here is derived from an EMBL/GenBank/DDBJ whole genome shotgun (WGS) entry which is preliminary data.</text>
</comment>
<dbReference type="GO" id="GO:0071763">
    <property type="term" value="P:nuclear membrane organization"/>
    <property type="evidence" value="ECO:0007669"/>
    <property type="project" value="TreeGrafter"/>
</dbReference>
<sequence>MFKVLNEIRKNCWEYRKIIRIICGILVFAGISVKTAYSEQRTEDIANNLVETREVLPENEGKLIFISGTPTIENDGVIIDKEANLQVKNAIDYDRRVLQHVYVEKSKEVVIDKGEDKVSTHDDKKKTVYYVEHEYIPAAADREDEISNGGHVYKNPPKVNLNGYFKMNNLCFGEFKLKDDVDVLKYAETKLRGFTEEEINKNCQDYITSLGADFKVLPRENNEYAYISNGDKLGNIHVAFYYTTLESIKPVTVIGKQEGNSIIFDNSFDLAKQEHVYEGILSKDDYIKKLSKGDASARKGGTIALVIGVIGILSTLGGKGFKGK</sequence>
<protein>
    <submittedName>
        <fullName evidence="7">Uncharacterized protein</fullName>
    </submittedName>
</protein>
<dbReference type="InterPro" id="IPR012430">
    <property type="entry name" value="TMEM43_fam"/>
</dbReference>
<evidence type="ECO:0000256" key="4">
    <source>
        <dbReference type="ARBA" id="ARBA00022824"/>
    </source>
</evidence>
<proteinExistence type="predicted"/>
<dbReference type="RefSeq" id="WP_023355116.1">
    <property type="nucleotide sequence ID" value="NZ_KI535369.1"/>
</dbReference>
<evidence type="ECO:0000313" key="7">
    <source>
        <dbReference type="EMBL" id="ESL02122.1"/>
    </source>
</evidence>
<dbReference type="OrthoDB" id="273988at2"/>
<dbReference type="STRING" id="592026.GCWU0000282_002256"/>
<keyword evidence="5" id="KW-1133">Transmembrane helix</keyword>
<name>V2Y233_9FIRM</name>
<evidence type="ECO:0000313" key="8">
    <source>
        <dbReference type="Proteomes" id="UP000018227"/>
    </source>
</evidence>
<keyword evidence="6" id="KW-0472">Membrane</keyword>
<gene>
    <name evidence="7" type="ORF">GCWU0000282_002256</name>
</gene>
<dbReference type="Pfam" id="PF07787">
    <property type="entry name" value="TMEM43"/>
    <property type="match status" value="1"/>
</dbReference>
<dbReference type="PANTHER" id="PTHR13416">
    <property type="match status" value="1"/>
</dbReference>
<keyword evidence="4" id="KW-0256">Endoplasmic reticulum</keyword>